<reference evidence="2" key="1">
    <citation type="submission" date="2022-11" db="UniProtKB">
        <authorList>
            <consortium name="WormBaseParasite"/>
        </authorList>
    </citation>
    <scope>IDENTIFICATION</scope>
</reference>
<sequence length="347" mass="38266">MFPRDHFIFLESVDSVRALLSSGANPCVQNNAGKTAVTLSGHSEALKAAFVQELLQAIATSNLGRVCQLIAAGVNVNSIDSPQSRNTPLHYAASYSSDEIVKTLVESGANVNAQNHTGDTPLHDAVVRKHEGIAKILLDGGANSALKNVKNETPLEIAEAKVPELVSLFSLTSVAHNMIRRSPSVDSLEFDRSSIISCDTLPLLTERQNFGKIESWTDLLWPQPHYIKIDPNERIMKFPSDNRLKIYFDGCGDGEPRRIMQVVQTFVSYLRSIHLEIEYRGHKVPDSPLDGRVMCGIFEDGERQGSYTLDIAKDGIQLMANDYAGIHHGFATLVQILRIFKISDGKR</sequence>
<organism evidence="1 2">
    <name type="scientific">Panagrolaimus sp. JU765</name>
    <dbReference type="NCBI Taxonomy" id="591449"/>
    <lineage>
        <taxon>Eukaryota</taxon>
        <taxon>Metazoa</taxon>
        <taxon>Ecdysozoa</taxon>
        <taxon>Nematoda</taxon>
        <taxon>Chromadorea</taxon>
        <taxon>Rhabditida</taxon>
        <taxon>Tylenchina</taxon>
        <taxon>Panagrolaimomorpha</taxon>
        <taxon>Panagrolaimoidea</taxon>
        <taxon>Panagrolaimidae</taxon>
        <taxon>Panagrolaimus</taxon>
    </lineage>
</organism>
<dbReference type="Proteomes" id="UP000887576">
    <property type="component" value="Unplaced"/>
</dbReference>
<proteinExistence type="predicted"/>
<accession>A0AC34R811</accession>
<name>A0AC34R811_9BILA</name>
<dbReference type="WBParaSite" id="JU765_v2.g4300.t1">
    <property type="protein sequence ID" value="JU765_v2.g4300.t1"/>
    <property type="gene ID" value="JU765_v2.g4300"/>
</dbReference>
<evidence type="ECO:0000313" key="2">
    <source>
        <dbReference type="WBParaSite" id="JU765_v2.g4300.t1"/>
    </source>
</evidence>
<evidence type="ECO:0000313" key="1">
    <source>
        <dbReference type="Proteomes" id="UP000887576"/>
    </source>
</evidence>
<protein>
    <submittedName>
        <fullName evidence="2">Beta-hexosaminidase bacterial type N-terminal domain-containing protein</fullName>
    </submittedName>
</protein>